<dbReference type="EMBL" id="QJKJ01010497">
    <property type="protein sequence ID" value="RDX73523.1"/>
    <property type="molecule type" value="Genomic_DNA"/>
</dbReference>
<keyword evidence="3" id="KW-1185">Reference proteome</keyword>
<feature type="non-terminal residue" evidence="2">
    <location>
        <position position="1"/>
    </location>
</feature>
<dbReference type="OrthoDB" id="532959at2759"/>
<reference evidence="2" key="1">
    <citation type="submission" date="2018-05" db="EMBL/GenBank/DDBJ databases">
        <title>Draft genome of Mucuna pruriens seed.</title>
        <authorList>
            <person name="Nnadi N.E."/>
            <person name="Vos R."/>
            <person name="Hasami M.H."/>
            <person name="Devisetty U.K."/>
            <person name="Aguiy J.C."/>
        </authorList>
    </citation>
    <scope>NUCLEOTIDE SEQUENCE [LARGE SCALE GENOMIC DNA]</scope>
    <source>
        <strain evidence="2">JCA_2017</strain>
    </source>
</reference>
<proteinExistence type="predicted"/>
<evidence type="ECO:0000256" key="1">
    <source>
        <dbReference type="SAM" id="MobiDB-lite"/>
    </source>
</evidence>
<evidence type="ECO:0000313" key="3">
    <source>
        <dbReference type="Proteomes" id="UP000257109"/>
    </source>
</evidence>
<gene>
    <name evidence="2" type="ORF">CR513_46866</name>
</gene>
<dbReference type="Proteomes" id="UP000257109">
    <property type="component" value="Unassembled WGS sequence"/>
</dbReference>
<accession>A0A371F5T2</accession>
<evidence type="ECO:0000313" key="2">
    <source>
        <dbReference type="EMBL" id="RDX73523.1"/>
    </source>
</evidence>
<dbReference type="AlphaFoldDB" id="A0A371F5T2"/>
<feature type="compositionally biased region" description="Basic and acidic residues" evidence="1">
    <location>
        <begin position="1"/>
        <end position="18"/>
    </location>
</feature>
<name>A0A371F5T2_MUCPR</name>
<protein>
    <submittedName>
        <fullName evidence="2">Uncharacterized protein</fullName>
    </submittedName>
</protein>
<sequence length="124" mass="14225">MKLRREKERKERKGEERKKKNKREKRKVDKASKGWCEGCEEGVVGTKGTTILLPTNMCFHLFAQFPELPIGHPTGIASHQGDRTLDRFHYGSYLVGKLIEKGWDRESKSPCVVLVILVPKKDGF</sequence>
<comment type="caution">
    <text evidence="2">The sequence shown here is derived from an EMBL/GenBank/DDBJ whole genome shotgun (WGS) entry which is preliminary data.</text>
</comment>
<organism evidence="2 3">
    <name type="scientific">Mucuna pruriens</name>
    <name type="common">Velvet bean</name>
    <name type="synonym">Dolichos pruriens</name>
    <dbReference type="NCBI Taxonomy" id="157652"/>
    <lineage>
        <taxon>Eukaryota</taxon>
        <taxon>Viridiplantae</taxon>
        <taxon>Streptophyta</taxon>
        <taxon>Embryophyta</taxon>
        <taxon>Tracheophyta</taxon>
        <taxon>Spermatophyta</taxon>
        <taxon>Magnoliopsida</taxon>
        <taxon>eudicotyledons</taxon>
        <taxon>Gunneridae</taxon>
        <taxon>Pentapetalae</taxon>
        <taxon>rosids</taxon>
        <taxon>fabids</taxon>
        <taxon>Fabales</taxon>
        <taxon>Fabaceae</taxon>
        <taxon>Papilionoideae</taxon>
        <taxon>50 kb inversion clade</taxon>
        <taxon>NPAAA clade</taxon>
        <taxon>indigoferoid/millettioid clade</taxon>
        <taxon>Phaseoleae</taxon>
        <taxon>Mucuna</taxon>
    </lineage>
</organism>
<feature type="region of interest" description="Disordered" evidence="1">
    <location>
        <begin position="1"/>
        <end position="31"/>
    </location>
</feature>